<dbReference type="AlphaFoldDB" id="A0A1X1UQR3"/>
<dbReference type="EMBL" id="LQOW01000025">
    <property type="protein sequence ID" value="ORV59206.1"/>
    <property type="molecule type" value="Genomic_DNA"/>
</dbReference>
<gene>
    <name evidence="2" type="ORF">AWC06_17710</name>
</gene>
<organism evidence="2 3">
    <name type="scientific">Mycobacterium fragae</name>
    <dbReference type="NCBI Taxonomy" id="1260918"/>
    <lineage>
        <taxon>Bacteria</taxon>
        <taxon>Bacillati</taxon>
        <taxon>Actinomycetota</taxon>
        <taxon>Actinomycetes</taxon>
        <taxon>Mycobacteriales</taxon>
        <taxon>Mycobacteriaceae</taxon>
        <taxon>Mycobacterium</taxon>
    </lineage>
</organism>
<feature type="region of interest" description="Disordered" evidence="1">
    <location>
        <begin position="54"/>
        <end position="74"/>
    </location>
</feature>
<keyword evidence="3" id="KW-1185">Reference proteome</keyword>
<evidence type="ECO:0000313" key="2">
    <source>
        <dbReference type="EMBL" id="ORV59206.1"/>
    </source>
</evidence>
<comment type="caution">
    <text evidence="2">The sequence shown here is derived from an EMBL/GenBank/DDBJ whole genome shotgun (WGS) entry which is preliminary data.</text>
</comment>
<protein>
    <submittedName>
        <fullName evidence="2">Uncharacterized protein</fullName>
    </submittedName>
</protein>
<evidence type="ECO:0000256" key="1">
    <source>
        <dbReference type="SAM" id="MobiDB-lite"/>
    </source>
</evidence>
<sequence>MLSRALAGVRGVPGGSDHHGVLDVDGVRECGAERAVVEPRINWDAGNRGDVDYRSAQVGGRPDGFGHRVDVTES</sequence>
<accession>A0A1X1UQR3</accession>
<feature type="compositionally biased region" description="Basic and acidic residues" evidence="1">
    <location>
        <begin position="64"/>
        <end position="74"/>
    </location>
</feature>
<evidence type="ECO:0000313" key="3">
    <source>
        <dbReference type="Proteomes" id="UP000194000"/>
    </source>
</evidence>
<reference evidence="2 3" key="1">
    <citation type="submission" date="2016-01" db="EMBL/GenBank/DDBJ databases">
        <title>The new phylogeny of the genus Mycobacterium.</title>
        <authorList>
            <person name="Tarcisio F."/>
            <person name="Conor M."/>
            <person name="Antonella G."/>
            <person name="Elisabetta G."/>
            <person name="Giulia F.S."/>
            <person name="Sara T."/>
            <person name="Anna F."/>
            <person name="Clotilde B."/>
            <person name="Roberto B."/>
            <person name="Veronica D.S."/>
            <person name="Fabio R."/>
            <person name="Monica P."/>
            <person name="Olivier J."/>
            <person name="Enrico T."/>
            <person name="Nicola S."/>
        </authorList>
    </citation>
    <scope>NUCLEOTIDE SEQUENCE [LARGE SCALE GENOMIC DNA]</scope>
    <source>
        <strain evidence="2 3">DSM 45731</strain>
    </source>
</reference>
<name>A0A1X1UQR3_9MYCO</name>
<dbReference type="Proteomes" id="UP000194000">
    <property type="component" value="Unassembled WGS sequence"/>
</dbReference>
<feature type="region of interest" description="Disordered" evidence="1">
    <location>
        <begin position="1"/>
        <end position="21"/>
    </location>
</feature>
<proteinExistence type="predicted"/>